<keyword evidence="6 8" id="KW-1133">Transmembrane helix</keyword>
<feature type="transmembrane region" description="Helical" evidence="8">
    <location>
        <begin position="175"/>
        <end position="201"/>
    </location>
</feature>
<dbReference type="PANTHER" id="PTHR33908">
    <property type="entry name" value="MANNOSYLTRANSFERASE YKCB-RELATED"/>
    <property type="match status" value="1"/>
</dbReference>
<feature type="transmembrane region" description="Helical" evidence="8">
    <location>
        <begin position="83"/>
        <end position="108"/>
    </location>
</feature>
<comment type="caution">
    <text evidence="10">The sequence shown here is derived from an EMBL/GenBank/DDBJ whole genome shotgun (WGS) entry which is preliminary data.</text>
</comment>
<comment type="subcellular location">
    <subcellularLocation>
        <location evidence="1">Cell membrane</location>
        <topology evidence="1">Multi-pass membrane protein</topology>
    </subcellularLocation>
</comment>
<dbReference type="GO" id="GO:0016763">
    <property type="term" value="F:pentosyltransferase activity"/>
    <property type="evidence" value="ECO:0007669"/>
    <property type="project" value="TreeGrafter"/>
</dbReference>
<keyword evidence="3" id="KW-0328">Glycosyltransferase</keyword>
<sequence>MKKVIFLLLMILLSYTRLSGLTWSYPYPFHPDENNMVNSVQSLRCEGPSIKDCLNPHFFAYGQPPVYAAYIISKVMPMIDHRLALRLISAFASILNAIVLIKMFQLFIKKKPQFSILIYIFLIVIFSPYFIQFSHFGTTESILMFVYSLITYFLLSWSKNDDFSYENVSLVGLSLGFAVAIKLSSLVFILPFICVLIFSLLRRQSSKKIVLRIKTFLFQLALLFIIGVLSYALSSPHNLISWNDFMSSMKYEIGVGNGSLKVFYTQQFEGAQPVLFQLQHIFPYVLGLSQYLLILFGLSAMVFRRTFQDKILLLSILIYFVPVAFLYAKWTRFMSPIFPLLTVCALIGLHNAHDVLMKKFENRAIIVHIISFVIVIITIIPGIAHMSIYSQKDVRVEASEWIDKNIPQNSRIISEAGNVVDIPMNISQRFNIASFDFYNVDKSSSLKYDLQQYKNASQYIFVPSRRVFADYTCMSPDKTYKQNISTNQCQKLQKMYPILSRYYQEIFSEEGSFKHIKTFTSYPRISLLGKTLLEFPDEQAEETWTVFDHPVIRIYKKI</sequence>
<evidence type="ECO:0000313" key="10">
    <source>
        <dbReference type="EMBL" id="OGK29226.1"/>
    </source>
</evidence>
<evidence type="ECO:0000313" key="11">
    <source>
        <dbReference type="Proteomes" id="UP000177027"/>
    </source>
</evidence>
<dbReference type="GO" id="GO:0006493">
    <property type="term" value="P:protein O-linked glycosylation"/>
    <property type="evidence" value="ECO:0007669"/>
    <property type="project" value="InterPro"/>
</dbReference>
<evidence type="ECO:0000256" key="4">
    <source>
        <dbReference type="ARBA" id="ARBA00022679"/>
    </source>
</evidence>
<keyword evidence="7 8" id="KW-0472">Membrane</keyword>
<evidence type="ECO:0000256" key="7">
    <source>
        <dbReference type="ARBA" id="ARBA00023136"/>
    </source>
</evidence>
<evidence type="ECO:0000256" key="1">
    <source>
        <dbReference type="ARBA" id="ARBA00004651"/>
    </source>
</evidence>
<dbReference type="EMBL" id="MFZS01000011">
    <property type="protein sequence ID" value="OGK29226.1"/>
    <property type="molecule type" value="Genomic_DNA"/>
</dbReference>
<keyword evidence="2" id="KW-1003">Cell membrane</keyword>
<keyword evidence="4" id="KW-0808">Transferase</keyword>
<dbReference type="GO" id="GO:0000030">
    <property type="term" value="F:mannosyltransferase activity"/>
    <property type="evidence" value="ECO:0007669"/>
    <property type="project" value="InterPro"/>
</dbReference>
<feature type="domain" description="ArnT-like N-terminal" evidence="9">
    <location>
        <begin position="78"/>
        <end position="232"/>
    </location>
</feature>
<gene>
    <name evidence="10" type="ORF">A3D06_01150</name>
</gene>
<reference evidence="10 11" key="1">
    <citation type="journal article" date="2016" name="Nat. Commun.">
        <title>Thousands of microbial genomes shed light on interconnected biogeochemical processes in an aquifer system.</title>
        <authorList>
            <person name="Anantharaman K."/>
            <person name="Brown C.T."/>
            <person name="Hug L.A."/>
            <person name="Sharon I."/>
            <person name="Castelle C.J."/>
            <person name="Probst A.J."/>
            <person name="Thomas B.C."/>
            <person name="Singh A."/>
            <person name="Wilkins M.J."/>
            <person name="Karaoz U."/>
            <person name="Brodie E.L."/>
            <person name="Williams K.H."/>
            <person name="Hubbard S.S."/>
            <person name="Banfield J.F."/>
        </authorList>
    </citation>
    <scope>NUCLEOTIDE SEQUENCE [LARGE SCALE GENOMIC DNA]</scope>
</reference>
<feature type="transmembrane region" description="Helical" evidence="8">
    <location>
        <begin position="364"/>
        <end position="384"/>
    </location>
</feature>
<dbReference type="InterPro" id="IPR003342">
    <property type="entry name" value="ArnT-like_N"/>
</dbReference>
<organism evidence="10 11">
    <name type="scientific">Candidatus Roizmanbacteria bacterium RIFCSPHIGHO2_02_FULL_40_9</name>
    <dbReference type="NCBI Taxonomy" id="1802042"/>
    <lineage>
        <taxon>Bacteria</taxon>
        <taxon>Candidatus Roizmaniibacteriota</taxon>
    </lineage>
</organism>
<evidence type="ECO:0000259" key="9">
    <source>
        <dbReference type="Pfam" id="PF02366"/>
    </source>
</evidence>
<dbReference type="GO" id="GO:0009103">
    <property type="term" value="P:lipopolysaccharide biosynthetic process"/>
    <property type="evidence" value="ECO:0007669"/>
    <property type="project" value="UniProtKB-ARBA"/>
</dbReference>
<dbReference type="GO" id="GO:0005886">
    <property type="term" value="C:plasma membrane"/>
    <property type="evidence" value="ECO:0007669"/>
    <property type="project" value="UniProtKB-SubCell"/>
</dbReference>
<feature type="transmembrane region" description="Helical" evidence="8">
    <location>
        <begin position="114"/>
        <end position="131"/>
    </location>
</feature>
<dbReference type="PANTHER" id="PTHR33908:SF11">
    <property type="entry name" value="MEMBRANE PROTEIN"/>
    <property type="match status" value="1"/>
</dbReference>
<evidence type="ECO:0000256" key="5">
    <source>
        <dbReference type="ARBA" id="ARBA00022692"/>
    </source>
</evidence>
<protein>
    <recommendedName>
        <fullName evidence="9">ArnT-like N-terminal domain-containing protein</fullName>
    </recommendedName>
</protein>
<dbReference type="AlphaFoldDB" id="A0A1F7HE97"/>
<feature type="transmembrane region" description="Helical" evidence="8">
    <location>
        <begin position="213"/>
        <end position="233"/>
    </location>
</feature>
<evidence type="ECO:0000256" key="2">
    <source>
        <dbReference type="ARBA" id="ARBA00022475"/>
    </source>
</evidence>
<evidence type="ECO:0000256" key="8">
    <source>
        <dbReference type="SAM" id="Phobius"/>
    </source>
</evidence>
<feature type="transmembrane region" description="Helical" evidence="8">
    <location>
        <begin position="310"/>
        <end position="327"/>
    </location>
</feature>
<keyword evidence="5 8" id="KW-0812">Transmembrane</keyword>
<feature type="transmembrane region" description="Helical" evidence="8">
    <location>
        <begin position="281"/>
        <end position="303"/>
    </location>
</feature>
<accession>A0A1F7HE97</accession>
<proteinExistence type="predicted"/>
<evidence type="ECO:0000256" key="3">
    <source>
        <dbReference type="ARBA" id="ARBA00022676"/>
    </source>
</evidence>
<dbReference type="Pfam" id="PF02366">
    <property type="entry name" value="PMT"/>
    <property type="match status" value="1"/>
</dbReference>
<evidence type="ECO:0000256" key="6">
    <source>
        <dbReference type="ARBA" id="ARBA00022989"/>
    </source>
</evidence>
<dbReference type="InterPro" id="IPR050297">
    <property type="entry name" value="LipidA_mod_glycosyltrf_83"/>
</dbReference>
<dbReference type="Proteomes" id="UP000177027">
    <property type="component" value="Unassembled WGS sequence"/>
</dbReference>
<name>A0A1F7HE97_9BACT</name>
<feature type="transmembrane region" description="Helical" evidence="8">
    <location>
        <begin position="333"/>
        <end position="352"/>
    </location>
</feature>